<keyword evidence="4" id="KW-1185">Reference proteome</keyword>
<dbReference type="InterPro" id="IPR051043">
    <property type="entry name" value="Sulfatase_Mod_Factor_Kinase"/>
</dbReference>
<dbReference type="InterPro" id="IPR042095">
    <property type="entry name" value="SUMF_sf"/>
</dbReference>
<reference evidence="3 4" key="1">
    <citation type="submission" date="2017-05" db="EMBL/GenBank/DDBJ databases">
        <authorList>
            <person name="Varghese N."/>
            <person name="Submissions S."/>
        </authorList>
    </citation>
    <scope>NUCLEOTIDE SEQUENCE [LARGE SCALE GENOMIC DNA]</scope>
    <source>
        <strain evidence="3 4">DSM 27040</strain>
    </source>
</reference>
<evidence type="ECO:0000256" key="1">
    <source>
        <dbReference type="SAM" id="SignalP"/>
    </source>
</evidence>
<dbReference type="Gene3D" id="3.90.1580.10">
    <property type="entry name" value="paralog of FGE (formylglycine-generating enzyme)"/>
    <property type="match status" value="1"/>
</dbReference>
<dbReference type="InterPro" id="IPR016187">
    <property type="entry name" value="CTDL_fold"/>
</dbReference>
<keyword evidence="1" id="KW-0732">Signal</keyword>
<gene>
    <name evidence="3" type="ORF">SAMN06265379_103427</name>
</gene>
<keyword evidence="3" id="KW-0449">Lipoprotein</keyword>
<evidence type="ECO:0000313" key="4">
    <source>
        <dbReference type="Proteomes" id="UP000319040"/>
    </source>
</evidence>
<dbReference type="Pfam" id="PF03781">
    <property type="entry name" value="FGE-sulfatase"/>
    <property type="match status" value="1"/>
</dbReference>
<proteinExistence type="predicted"/>
<evidence type="ECO:0000313" key="3">
    <source>
        <dbReference type="EMBL" id="SMO62333.1"/>
    </source>
</evidence>
<feature type="domain" description="Sulfatase-modifying factor enzyme-like" evidence="2">
    <location>
        <begin position="42"/>
        <end position="437"/>
    </location>
</feature>
<name>A0A521CSA7_SACCC</name>
<protein>
    <submittedName>
        <fullName evidence="3">Gliding motility-associated lipoprotein GldK</fullName>
    </submittedName>
</protein>
<dbReference type="RefSeq" id="WP_142533109.1">
    <property type="nucleotide sequence ID" value="NZ_FXTB01000003.1"/>
</dbReference>
<evidence type="ECO:0000259" key="2">
    <source>
        <dbReference type="Pfam" id="PF03781"/>
    </source>
</evidence>
<accession>A0A521CSA7</accession>
<sequence length="442" mass="51376">MKKVLALSVIVVTILSGCSNSGGGELTGVPLKGTFYEPDPYGMLFIPQGSFNMGPNDQDAAWSMTAQSKTVSIRSFWMDETEITNSEYRQFIHWVRDSIARQLLGEQFEEFVITEDLLGNELDPPILDWDARLEWDNEEYAEVLEEMFLPENERFFRRKEIDSRKLTYEYEWVDMQQAAKKTNRYNFETKQYEGVTYDQKGEESAISDRSNFIMKDNVNVYPDTLCWIADFTYSFNEPWTEKYFWHVGFYEYPVVGVTFKQATAFTIWRSRLMNNFLRNKGEAEVMEYRLPTEAEWEYAARGGLENQMYPWGGLYTRNDKGCFLANFKPLRGRYADDGGNTTMAVASYAPNDFGLFDMSGNVAEWTSGAFDESAYSFTHDFNPDYKYNALPDDPHVMKRKVIRGGSWKDVGYYLQCGTRTYEYQDSAKSFIGFRCVRDYIGD</sequence>
<dbReference type="EMBL" id="FXTB01000003">
    <property type="protein sequence ID" value="SMO62333.1"/>
    <property type="molecule type" value="Genomic_DNA"/>
</dbReference>
<dbReference type="SUPFAM" id="SSF56436">
    <property type="entry name" value="C-type lectin-like"/>
    <property type="match status" value="1"/>
</dbReference>
<dbReference type="PANTHER" id="PTHR23150:SF19">
    <property type="entry name" value="FORMYLGLYCINE-GENERATING ENZYME"/>
    <property type="match status" value="1"/>
</dbReference>
<dbReference type="PANTHER" id="PTHR23150">
    <property type="entry name" value="SULFATASE MODIFYING FACTOR 1, 2"/>
    <property type="match status" value="1"/>
</dbReference>
<dbReference type="AlphaFoldDB" id="A0A521CSA7"/>
<dbReference type="OrthoDB" id="9768004at2"/>
<feature type="chain" id="PRO_5022105925" evidence="1">
    <location>
        <begin position="22"/>
        <end position="442"/>
    </location>
</feature>
<dbReference type="PROSITE" id="PS51257">
    <property type="entry name" value="PROKAR_LIPOPROTEIN"/>
    <property type="match status" value="1"/>
</dbReference>
<feature type="signal peptide" evidence="1">
    <location>
        <begin position="1"/>
        <end position="21"/>
    </location>
</feature>
<organism evidence="3 4">
    <name type="scientific">Saccharicrinis carchari</name>
    <dbReference type="NCBI Taxonomy" id="1168039"/>
    <lineage>
        <taxon>Bacteria</taxon>
        <taxon>Pseudomonadati</taxon>
        <taxon>Bacteroidota</taxon>
        <taxon>Bacteroidia</taxon>
        <taxon>Marinilabiliales</taxon>
        <taxon>Marinilabiliaceae</taxon>
        <taxon>Saccharicrinis</taxon>
    </lineage>
</organism>
<dbReference type="InterPro" id="IPR005532">
    <property type="entry name" value="SUMF_dom"/>
</dbReference>
<dbReference type="GO" id="GO:0120147">
    <property type="term" value="F:formylglycine-generating oxidase activity"/>
    <property type="evidence" value="ECO:0007669"/>
    <property type="project" value="TreeGrafter"/>
</dbReference>
<dbReference type="Proteomes" id="UP000319040">
    <property type="component" value="Unassembled WGS sequence"/>
</dbReference>